<dbReference type="Proteomes" id="UP001157134">
    <property type="component" value="Unassembled WGS sequence"/>
</dbReference>
<evidence type="ECO:0000313" key="3">
    <source>
        <dbReference type="EMBL" id="GLX84900.1"/>
    </source>
</evidence>
<proteinExistence type="predicted"/>
<keyword evidence="4" id="KW-1185">Reference proteome</keyword>
<dbReference type="Pfam" id="PF20029">
    <property type="entry name" value="DUF6436"/>
    <property type="match status" value="1"/>
</dbReference>
<keyword evidence="1" id="KW-0472">Membrane</keyword>
<evidence type="ECO:0000259" key="2">
    <source>
        <dbReference type="Pfam" id="PF20029"/>
    </source>
</evidence>
<accession>A0ABQ6H9V1</accession>
<evidence type="ECO:0000313" key="4">
    <source>
        <dbReference type="Proteomes" id="UP001157134"/>
    </source>
</evidence>
<comment type="caution">
    <text evidence="3">The sequence shown here is derived from an EMBL/GenBank/DDBJ whole genome shotgun (WGS) entry which is preliminary data.</text>
</comment>
<keyword evidence="1" id="KW-1133">Transmembrane helix</keyword>
<dbReference type="InterPro" id="IPR045494">
    <property type="entry name" value="DUF6436"/>
</dbReference>
<name>A0ABQ6H9V1_9GAMM</name>
<feature type="domain" description="DUF6436" evidence="2">
    <location>
        <begin position="68"/>
        <end position="182"/>
    </location>
</feature>
<gene>
    <name evidence="3" type="ORF">tloyanaT_11520</name>
</gene>
<protein>
    <recommendedName>
        <fullName evidence="2">DUF6436 domain-containing protein</fullName>
    </recommendedName>
</protein>
<evidence type="ECO:0000256" key="1">
    <source>
        <dbReference type="SAM" id="Phobius"/>
    </source>
</evidence>
<dbReference type="EMBL" id="BSSV01000002">
    <property type="protein sequence ID" value="GLX84900.1"/>
    <property type="molecule type" value="Genomic_DNA"/>
</dbReference>
<sequence>MRWSAQWQTLNSEQPTKRHYILALCWLMGVMFSGYYYSAQRLVDFDPKEKLTHVIPEELGKQISALLEEEVRNSKGRVVHFIDQDCRCNVYSEPHVEKVSELASQVDFDVTMISSTDKLPDFITATPATLVLGKNNELVYLGPYAQGAFCNEATDVVGLVLENYQKGFNAQLINNQAKGCYCVRT</sequence>
<keyword evidence="1" id="KW-0812">Transmembrane</keyword>
<reference evidence="3 4" key="1">
    <citation type="submission" date="2023-03" db="EMBL/GenBank/DDBJ databases">
        <title>Thalassotalea loyana LMG 22536T draft genome sequence.</title>
        <authorList>
            <person name="Sawabe T."/>
        </authorList>
    </citation>
    <scope>NUCLEOTIDE SEQUENCE [LARGE SCALE GENOMIC DNA]</scope>
    <source>
        <strain evidence="3 4">LMG 22536</strain>
    </source>
</reference>
<feature type="transmembrane region" description="Helical" evidence="1">
    <location>
        <begin position="20"/>
        <end position="38"/>
    </location>
</feature>
<dbReference type="RefSeq" id="WP_284296589.1">
    <property type="nucleotide sequence ID" value="NZ_BSSV01000002.1"/>
</dbReference>
<organism evidence="3 4">
    <name type="scientific">Thalassotalea loyana</name>
    <dbReference type="NCBI Taxonomy" id="280483"/>
    <lineage>
        <taxon>Bacteria</taxon>
        <taxon>Pseudomonadati</taxon>
        <taxon>Pseudomonadota</taxon>
        <taxon>Gammaproteobacteria</taxon>
        <taxon>Alteromonadales</taxon>
        <taxon>Colwelliaceae</taxon>
        <taxon>Thalassotalea</taxon>
    </lineage>
</organism>